<comment type="similarity">
    <text evidence="2 8">Belongs to the class-V pyridoxal-phosphate-dependent aminotransferase family. Csd subfamily.</text>
</comment>
<dbReference type="CDD" id="cd06453">
    <property type="entry name" value="SufS_like"/>
    <property type="match status" value="1"/>
</dbReference>
<dbReference type="SUPFAM" id="SSF53383">
    <property type="entry name" value="PLP-dependent transferases"/>
    <property type="match status" value="1"/>
</dbReference>
<dbReference type="RefSeq" id="WP_105545409.1">
    <property type="nucleotide sequence ID" value="NZ_JBBGZH010000003.1"/>
</dbReference>
<keyword evidence="4 8" id="KW-0808">Transferase</keyword>
<evidence type="ECO:0000259" key="9">
    <source>
        <dbReference type="Pfam" id="PF00266"/>
    </source>
</evidence>
<comment type="caution">
    <text evidence="10">The sequence shown here is derived from an EMBL/GenBank/DDBJ whole genome shotgun (WGS) entry which is preliminary data.</text>
</comment>
<evidence type="ECO:0000256" key="4">
    <source>
        <dbReference type="ARBA" id="ARBA00022679"/>
    </source>
</evidence>
<dbReference type="InterPro" id="IPR000192">
    <property type="entry name" value="Aminotrans_V_dom"/>
</dbReference>
<dbReference type="EMBL" id="JBBGZH010000003">
    <property type="protein sequence ID" value="MEJ5022993.1"/>
    <property type="molecule type" value="Genomic_DNA"/>
</dbReference>
<comment type="cofactor">
    <cofactor evidence="1 7">
        <name>pyridoxal 5'-phosphate</name>
        <dbReference type="ChEBI" id="CHEBI:597326"/>
    </cofactor>
</comment>
<dbReference type="NCBIfam" id="TIGR01979">
    <property type="entry name" value="sufS"/>
    <property type="match status" value="1"/>
</dbReference>
<evidence type="ECO:0000256" key="3">
    <source>
        <dbReference type="ARBA" id="ARBA00012239"/>
    </source>
</evidence>
<evidence type="ECO:0000256" key="1">
    <source>
        <dbReference type="ARBA" id="ARBA00001933"/>
    </source>
</evidence>
<dbReference type="InterPro" id="IPR015424">
    <property type="entry name" value="PyrdxlP-dep_Trfase"/>
</dbReference>
<dbReference type="EC" id="2.8.1.7" evidence="3 8"/>
<dbReference type="GO" id="GO:0031071">
    <property type="term" value="F:cysteine desulfurase activity"/>
    <property type="evidence" value="ECO:0007669"/>
    <property type="project" value="UniProtKB-EC"/>
</dbReference>
<dbReference type="PANTHER" id="PTHR43586">
    <property type="entry name" value="CYSTEINE DESULFURASE"/>
    <property type="match status" value="1"/>
</dbReference>
<dbReference type="PROSITE" id="PS00595">
    <property type="entry name" value="AA_TRANSFER_CLASS_5"/>
    <property type="match status" value="1"/>
</dbReference>
<dbReference type="Pfam" id="PF00266">
    <property type="entry name" value="Aminotran_5"/>
    <property type="match status" value="1"/>
</dbReference>
<dbReference type="InterPro" id="IPR015422">
    <property type="entry name" value="PyrdxlP-dep_Trfase_small"/>
</dbReference>
<proteinExistence type="inferred from homology"/>
<dbReference type="PANTHER" id="PTHR43586:SF8">
    <property type="entry name" value="CYSTEINE DESULFURASE 1, CHLOROPLASTIC"/>
    <property type="match status" value="1"/>
</dbReference>
<dbReference type="Proteomes" id="UP001375812">
    <property type="component" value="Unassembled WGS sequence"/>
</dbReference>
<keyword evidence="11" id="KW-1185">Reference proteome</keyword>
<dbReference type="Gene3D" id="3.40.640.10">
    <property type="entry name" value="Type I PLP-dependent aspartate aminotransferase-like (Major domain)"/>
    <property type="match status" value="1"/>
</dbReference>
<evidence type="ECO:0000313" key="10">
    <source>
        <dbReference type="EMBL" id="MEJ5022993.1"/>
    </source>
</evidence>
<keyword evidence="5 8" id="KW-0663">Pyridoxal phosphate</keyword>
<dbReference type="Gene3D" id="3.90.1150.10">
    <property type="entry name" value="Aspartate Aminotransferase, domain 1"/>
    <property type="match status" value="1"/>
</dbReference>
<gene>
    <name evidence="10" type="ORF">WH297_25180</name>
</gene>
<evidence type="ECO:0000256" key="7">
    <source>
        <dbReference type="RuleBase" id="RU004504"/>
    </source>
</evidence>
<dbReference type="InterPro" id="IPR010970">
    <property type="entry name" value="Cys_dSase_SufS"/>
</dbReference>
<dbReference type="InterPro" id="IPR015421">
    <property type="entry name" value="PyrdxlP-dep_Trfase_major"/>
</dbReference>
<organism evidence="10 11">
    <name type="scientific">Ochrobactrum vermis</name>
    <dbReference type="NCBI Taxonomy" id="1827297"/>
    <lineage>
        <taxon>Bacteria</taxon>
        <taxon>Pseudomonadati</taxon>
        <taxon>Pseudomonadota</taxon>
        <taxon>Alphaproteobacteria</taxon>
        <taxon>Hyphomicrobiales</taxon>
        <taxon>Brucellaceae</taxon>
        <taxon>Brucella/Ochrobactrum group</taxon>
        <taxon>Ochrobactrum</taxon>
    </lineage>
</organism>
<evidence type="ECO:0000256" key="2">
    <source>
        <dbReference type="ARBA" id="ARBA00010447"/>
    </source>
</evidence>
<comment type="function">
    <text evidence="8">Catalyzes the removal of elemental sulfur and selenium atoms from L-cysteine, L-cystine, L-selenocysteine, and L-selenocystine to produce L-alanine.</text>
</comment>
<reference evidence="10 11" key="1">
    <citation type="submission" date="2023-12" db="EMBL/GenBank/DDBJ databases">
        <title>Gut-associated functions are favored during microbiome assembly across C. elegans life.</title>
        <authorList>
            <person name="Zimmermann J."/>
        </authorList>
    </citation>
    <scope>NUCLEOTIDE SEQUENCE [LARGE SCALE GENOMIC DNA]</scope>
    <source>
        <strain evidence="10 11">MYb71</strain>
    </source>
</reference>
<evidence type="ECO:0000256" key="5">
    <source>
        <dbReference type="ARBA" id="ARBA00022898"/>
    </source>
</evidence>
<name>A0ABU8PL81_9HYPH</name>
<accession>A0ABU8PL81</accession>
<evidence type="ECO:0000313" key="11">
    <source>
        <dbReference type="Proteomes" id="UP001375812"/>
    </source>
</evidence>
<dbReference type="InterPro" id="IPR020578">
    <property type="entry name" value="Aminotrans_V_PyrdxlP_BS"/>
</dbReference>
<feature type="domain" description="Aminotransferase class V" evidence="9">
    <location>
        <begin position="30"/>
        <end position="400"/>
    </location>
</feature>
<evidence type="ECO:0000256" key="8">
    <source>
        <dbReference type="RuleBase" id="RU004506"/>
    </source>
</evidence>
<sequence length="413" mass="44595">MKHAAAPYDIGSIRADFPILKREINGRPLVYLDTAASAQKPRAVTQAMVDLIENDYANVHRGLHFLANRSTDVYEGVRETVCRFLNASTPREVVFTRSVTGALNLLASSLGRHQRIVEGDEIILSELEHHSNIVPWHFWRERHGAVIRWAPVDNDGNLIVDALEELLSSRTKIVSITHMSNVVGMVTPIKHIAALCRARGIPLVVDGAQGAVHLPLDVQDLGTDFYCFTGHKVYGPTGIGVLYGRLELLDKLPPFEGGGEMIETVTKDTVSYNSAPHRFEAGTPPIIEAAGLGAALDYLSGIGREAVLAHETALTHYAHARLEEFGGIEVYGRAAHKGSIIAFNLKGAHAHDVATILDRAGVAVRAGTHCASPLLAKIGKTSSCRASLGLYSTKGEIDALIDALGTAQRILLP</sequence>
<evidence type="ECO:0000256" key="6">
    <source>
        <dbReference type="ARBA" id="ARBA00050776"/>
    </source>
</evidence>
<protein>
    <recommendedName>
        <fullName evidence="3 8">Cysteine desulfurase</fullName>
        <ecNumber evidence="3 8">2.8.1.7</ecNumber>
    </recommendedName>
</protein>
<comment type="catalytic activity">
    <reaction evidence="6 8">
        <text>(sulfur carrier)-H + L-cysteine = (sulfur carrier)-SH + L-alanine</text>
        <dbReference type="Rhea" id="RHEA:43892"/>
        <dbReference type="Rhea" id="RHEA-COMP:14737"/>
        <dbReference type="Rhea" id="RHEA-COMP:14739"/>
        <dbReference type="ChEBI" id="CHEBI:29917"/>
        <dbReference type="ChEBI" id="CHEBI:35235"/>
        <dbReference type="ChEBI" id="CHEBI:57972"/>
        <dbReference type="ChEBI" id="CHEBI:64428"/>
        <dbReference type="EC" id="2.8.1.7"/>
    </reaction>
</comment>